<sequence length="328" mass="38288">MKSFRTTFRFKECEKGINHSSNIITIGSCFSEVIGERLLHSKFNTLVNPYGTTFNPDSIFNLLVKTITGKPLDADLYLNRHDHFFHYQLHSSFSDTSIEALEKKIEETQSKVNAKLESATHIFITLGTAFVYRLLENGSSVANCHKQPQKYFSKSLLGLSEMLDGFNAFYQRILLINPKIQVVLTVSPVRHIKDGITQNQLSKSLLNVLCHQLVAAYPEIYYFPAYEIMMDDLRDYRFYKDDMIHPSTMAEEYIWEQFQTAFFNDETKELIQHVDQIQRNLNHRPFNPQSQAHYSFLLKLQELISLMPENLDFTLEKRSIKEQLMLFK</sequence>
<dbReference type="PROSITE" id="PS51257">
    <property type="entry name" value="PROKAR_LIPOPROTEIN"/>
    <property type="match status" value="1"/>
</dbReference>
<dbReference type="AlphaFoldDB" id="G0IXU2"/>
<dbReference type="EMBL" id="CP002955">
    <property type="protein sequence ID" value="AEL28089.1"/>
    <property type="molecule type" value="Genomic_DNA"/>
</dbReference>
<gene>
    <name evidence="2" type="ordered locus">Cycma_4387</name>
</gene>
<dbReference type="SUPFAM" id="SSF52266">
    <property type="entry name" value="SGNH hydrolase"/>
    <property type="match status" value="1"/>
</dbReference>
<dbReference type="RefSeq" id="WP_014022373.1">
    <property type="nucleotide sequence ID" value="NC_015914.1"/>
</dbReference>
<keyword evidence="3" id="KW-1185">Reference proteome</keyword>
<feature type="domain" description="GSCFA" evidence="1">
    <location>
        <begin position="23"/>
        <end position="258"/>
    </location>
</feature>
<reference evidence="3" key="1">
    <citation type="submission" date="2011-07" db="EMBL/GenBank/DDBJ databases">
        <title>The complete genome of Cyclobacterium marinum DSM 745.</title>
        <authorList>
            <person name="Lucas S."/>
            <person name="Han J."/>
            <person name="Lapidus A."/>
            <person name="Bruce D."/>
            <person name="Goodwin L."/>
            <person name="Pitluck S."/>
            <person name="Peters L."/>
            <person name="Kyrpides N."/>
            <person name="Mavromatis K."/>
            <person name="Ivanova N."/>
            <person name="Ovchinnikova G."/>
            <person name="Chertkov O."/>
            <person name="Detter J.C."/>
            <person name="Tapia R."/>
            <person name="Han C."/>
            <person name="Land M."/>
            <person name="Hauser L."/>
            <person name="Markowitz V."/>
            <person name="Cheng J.-F."/>
            <person name="Hugenholtz P."/>
            <person name="Woyke T."/>
            <person name="Wu D."/>
            <person name="Tindall B."/>
            <person name="Schuetze A."/>
            <person name="Brambilla E."/>
            <person name="Klenk H.-P."/>
            <person name="Eisen J.A."/>
        </authorList>
    </citation>
    <scope>NUCLEOTIDE SEQUENCE [LARGE SCALE GENOMIC DNA]</scope>
    <source>
        <strain evidence="3">ATCC 25205 / DSM 745 / LMG 13164 / NCIMB 1802</strain>
    </source>
</reference>
<name>G0IXU2_CYCMS</name>
<evidence type="ECO:0000313" key="3">
    <source>
        <dbReference type="Proteomes" id="UP000001635"/>
    </source>
</evidence>
<dbReference type="eggNOG" id="COG2755">
    <property type="taxonomic scope" value="Bacteria"/>
</dbReference>
<dbReference type="HOGENOM" id="CLU_075057_0_0_10"/>
<proteinExistence type="predicted"/>
<accession>G0IXU2</accession>
<dbReference type="OrthoDB" id="9807687at2"/>
<protein>
    <submittedName>
        <fullName evidence="2">GSCFA domain protein</fullName>
    </submittedName>
</protein>
<evidence type="ECO:0000259" key="1">
    <source>
        <dbReference type="Pfam" id="PF08885"/>
    </source>
</evidence>
<dbReference type="InterPro" id="IPR014982">
    <property type="entry name" value="GSCFA"/>
</dbReference>
<dbReference type="Pfam" id="PF08885">
    <property type="entry name" value="GSCFA"/>
    <property type="match status" value="1"/>
</dbReference>
<dbReference type="STRING" id="880070.Cycma_4387"/>
<evidence type="ECO:0000313" key="2">
    <source>
        <dbReference type="EMBL" id="AEL28089.1"/>
    </source>
</evidence>
<organism evidence="2 3">
    <name type="scientific">Cyclobacterium marinum (strain ATCC 25205 / DSM 745 / LMG 13164 / NCIMB 1802)</name>
    <name type="common">Flectobacillus marinus</name>
    <dbReference type="NCBI Taxonomy" id="880070"/>
    <lineage>
        <taxon>Bacteria</taxon>
        <taxon>Pseudomonadati</taxon>
        <taxon>Bacteroidota</taxon>
        <taxon>Cytophagia</taxon>
        <taxon>Cytophagales</taxon>
        <taxon>Cyclobacteriaceae</taxon>
        <taxon>Cyclobacterium</taxon>
    </lineage>
</organism>
<dbReference type="Proteomes" id="UP000001635">
    <property type="component" value="Chromosome"/>
</dbReference>
<dbReference type="KEGG" id="cmr:Cycma_4387"/>